<dbReference type="Proteomes" id="UP000053815">
    <property type="component" value="Unassembled WGS sequence"/>
</dbReference>
<name>A0A0C9LQ76_9FUNG</name>
<organism evidence="2">
    <name type="scientific">Mucor ambiguus</name>
    <dbReference type="NCBI Taxonomy" id="91626"/>
    <lineage>
        <taxon>Eukaryota</taxon>
        <taxon>Fungi</taxon>
        <taxon>Fungi incertae sedis</taxon>
        <taxon>Mucoromycota</taxon>
        <taxon>Mucoromycotina</taxon>
        <taxon>Mucoromycetes</taxon>
        <taxon>Mucorales</taxon>
        <taxon>Mucorineae</taxon>
        <taxon>Mucoraceae</taxon>
        <taxon>Mucor</taxon>
    </lineage>
</organism>
<evidence type="ECO:0000313" key="2">
    <source>
        <dbReference type="EMBL" id="GAN01265.1"/>
    </source>
</evidence>
<dbReference type="EMBL" id="DF836295">
    <property type="protein sequence ID" value="GAN01265.1"/>
    <property type="molecule type" value="Genomic_DNA"/>
</dbReference>
<protein>
    <submittedName>
        <fullName evidence="2">Uncharacterized protein</fullName>
    </submittedName>
</protein>
<feature type="region of interest" description="Disordered" evidence="1">
    <location>
        <begin position="1"/>
        <end position="54"/>
    </location>
</feature>
<sequence>MRQSHQSCPKNPRNKQALTKSIANCSDDSPSDAQSPTNASFEDKNEGNVVDSKADDNVIANAVEAKVINGHAEQETTYDVALPPIAKYRKVWVHLDKFET</sequence>
<reference evidence="2" key="1">
    <citation type="submission" date="2014-09" db="EMBL/GenBank/DDBJ databases">
        <title>Draft genome sequence of an oleaginous Mucoromycotina fungus Mucor ambiguus NBRC6742.</title>
        <authorList>
            <person name="Takeda I."/>
            <person name="Yamane N."/>
            <person name="Morita T."/>
            <person name="Tamano K."/>
            <person name="Machida M."/>
            <person name="Baker S."/>
            <person name="Koike H."/>
        </authorList>
    </citation>
    <scope>NUCLEOTIDE SEQUENCE</scope>
    <source>
        <strain evidence="2">NBRC 6742</strain>
    </source>
</reference>
<gene>
    <name evidence="2" type="ORF">MAM1_0006d00697</name>
</gene>
<keyword evidence="3" id="KW-1185">Reference proteome</keyword>
<evidence type="ECO:0000313" key="3">
    <source>
        <dbReference type="Proteomes" id="UP000053815"/>
    </source>
</evidence>
<feature type="compositionally biased region" description="Basic and acidic residues" evidence="1">
    <location>
        <begin position="41"/>
        <end position="54"/>
    </location>
</feature>
<feature type="compositionally biased region" description="Polar residues" evidence="1">
    <location>
        <begin position="1"/>
        <end position="40"/>
    </location>
</feature>
<proteinExistence type="predicted"/>
<accession>A0A0C9LQ76</accession>
<evidence type="ECO:0000256" key="1">
    <source>
        <dbReference type="SAM" id="MobiDB-lite"/>
    </source>
</evidence>
<dbReference type="AlphaFoldDB" id="A0A0C9LQ76"/>